<keyword evidence="2" id="KW-1185">Reference proteome</keyword>
<evidence type="ECO:0000313" key="1">
    <source>
        <dbReference type="EMBL" id="EKV11319.1"/>
    </source>
</evidence>
<sequence>MVLESALNTSGIGSLTAHSNEDCQFVGSSSDDCFIRTVKHAESTTWMAQGQLSPISPQQRIRS</sequence>
<dbReference type="NCBIfam" id="NF041763">
    <property type="entry name" value="sort_motif_CFI"/>
    <property type="match status" value="1"/>
</dbReference>
<accession>K9FQ73</accession>
<evidence type="ECO:0000313" key="2">
    <source>
        <dbReference type="Proteomes" id="UP000009882"/>
    </source>
</evidence>
<protein>
    <submittedName>
        <fullName evidence="1">Uncharacterized protein</fullName>
    </submittedName>
</protein>
<dbReference type="AlphaFoldDB" id="K9FQ73"/>
<name>K9FQ73_PEND2</name>
<comment type="caution">
    <text evidence="1">The sequence shown here is derived from an EMBL/GenBank/DDBJ whole genome shotgun (WGS) entry which is preliminary data.</text>
</comment>
<proteinExistence type="predicted"/>
<dbReference type="HOGENOM" id="CLU_2886511_0_0_1"/>
<organism evidence="1 2">
    <name type="scientific">Penicillium digitatum (strain PHI26 / CECT 20796)</name>
    <name type="common">Green mold</name>
    <dbReference type="NCBI Taxonomy" id="1170229"/>
    <lineage>
        <taxon>Eukaryota</taxon>
        <taxon>Fungi</taxon>
        <taxon>Dikarya</taxon>
        <taxon>Ascomycota</taxon>
        <taxon>Pezizomycotina</taxon>
        <taxon>Eurotiomycetes</taxon>
        <taxon>Eurotiomycetidae</taxon>
        <taxon>Eurotiales</taxon>
        <taxon>Aspergillaceae</taxon>
        <taxon>Penicillium</taxon>
    </lineage>
</organism>
<dbReference type="EMBL" id="AKCT01000207">
    <property type="protein sequence ID" value="EKV11319.1"/>
    <property type="molecule type" value="Genomic_DNA"/>
</dbReference>
<dbReference type="Proteomes" id="UP000009882">
    <property type="component" value="Unassembled WGS sequence"/>
</dbReference>
<dbReference type="InParanoid" id="K9FQ73"/>
<gene>
    <name evidence="1" type="ORF">PDIG_51560</name>
</gene>
<reference evidence="2" key="1">
    <citation type="journal article" date="2012" name="BMC Genomics">
        <title>Genome sequence of the necrotrophic fungus Penicillium digitatum, the main postharvest pathogen of citrus.</title>
        <authorList>
            <person name="Marcet-Houben M."/>
            <person name="Ballester A.-R."/>
            <person name="de la Fuente B."/>
            <person name="Harries E."/>
            <person name="Marcos J.F."/>
            <person name="Gonzalez-Candelas L."/>
            <person name="Gabaldon T."/>
        </authorList>
    </citation>
    <scope>NUCLEOTIDE SEQUENCE [LARGE SCALE GENOMIC DNA]</scope>
    <source>
        <strain evidence="2">PHI26 / CECT 20796</strain>
    </source>
</reference>